<name>A0A165FFX8_9BASI</name>
<dbReference type="EMBL" id="KV423974">
    <property type="protein sequence ID" value="KZT56690.1"/>
    <property type="molecule type" value="Genomic_DNA"/>
</dbReference>
<protein>
    <recommendedName>
        <fullName evidence="9">Integral membrane protein</fullName>
    </recommendedName>
</protein>
<sequence length="464" mass="50847">MQPAYIPLLVAGMLITGCSNSLLSKWQDMICVEGCTPGDNRPMVLFEQPVWQTLQMFIGEMLCFLPVLAGYIHSRRTRIQLNEGTQAALAAEDDDMEEGAEESTLTAVEKARPMTGWRMCLLFFPAFFDICGTTLMNVGLLYTPVSIYQMTRGALVLWVGLFSVLFLRRRLWAYQWVALITVMGGVSVVGVAGSLAKEKGIVPQTPEEVGEAVRVAVRWLIKVRAEKDAEPATAVAVGVLFVLFAQIFSASQFVVEEKIMERYSIGPLLAVGLEGLFGAATTLLAMPVLSLLSDQSPFFDFPRGWSQIIHSPPVLWGTVAIALSISMFNYFGLSVTRHVSATARSTTDTCRTLGIWLVSLGLGWEHLTWPWSVLQVTGFALLVYGTFLFNNLVSPPSFMRPSSTPSEDEGLVAGRNLEDREEERALLSERVLRDTVVLPADLGQGGFDVEPPPAQGAVRLAGSE</sequence>
<organism evidence="7 8">
    <name type="scientific">Calocera cornea HHB12733</name>
    <dbReference type="NCBI Taxonomy" id="1353952"/>
    <lineage>
        <taxon>Eukaryota</taxon>
        <taxon>Fungi</taxon>
        <taxon>Dikarya</taxon>
        <taxon>Basidiomycota</taxon>
        <taxon>Agaricomycotina</taxon>
        <taxon>Dacrymycetes</taxon>
        <taxon>Dacrymycetales</taxon>
        <taxon>Dacrymycetaceae</taxon>
        <taxon>Calocera</taxon>
    </lineage>
</organism>
<accession>A0A165FFX8</accession>
<dbReference type="InterPro" id="IPR007271">
    <property type="entry name" value="Nuc_sug_transpt"/>
</dbReference>
<dbReference type="PIRSF" id="PIRSF036436">
    <property type="entry name" value="UCP036436"/>
    <property type="match status" value="1"/>
</dbReference>
<dbReference type="STRING" id="1353952.A0A165FFX8"/>
<dbReference type="Proteomes" id="UP000076842">
    <property type="component" value="Unassembled WGS sequence"/>
</dbReference>
<dbReference type="PANTHER" id="PTHR13146">
    <property type="match status" value="1"/>
</dbReference>
<dbReference type="PANTHER" id="PTHR13146:SF0">
    <property type="entry name" value="SOLUTE CARRIER FAMILY 35 MEMBER F6"/>
    <property type="match status" value="1"/>
</dbReference>
<evidence type="ECO:0000256" key="6">
    <source>
        <dbReference type="SAM" id="Phobius"/>
    </source>
</evidence>
<feature type="transmembrane region" description="Helical" evidence="6">
    <location>
        <begin position="232"/>
        <end position="255"/>
    </location>
</feature>
<feature type="transmembrane region" description="Helical" evidence="6">
    <location>
        <begin position="373"/>
        <end position="393"/>
    </location>
</feature>
<dbReference type="SUPFAM" id="SSF103481">
    <property type="entry name" value="Multidrug resistance efflux transporter EmrE"/>
    <property type="match status" value="1"/>
</dbReference>
<dbReference type="InterPro" id="IPR012404">
    <property type="entry name" value="UCP036436"/>
</dbReference>
<dbReference type="InterPro" id="IPR037185">
    <property type="entry name" value="EmrE-like"/>
</dbReference>
<reference evidence="7 8" key="1">
    <citation type="journal article" date="2016" name="Mol. Biol. Evol.">
        <title>Comparative Genomics of Early-Diverging Mushroom-Forming Fungi Provides Insights into the Origins of Lignocellulose Decay Capabilities.</title>
        <authorList>
            <person name="Nagy L.G."/>
            <person name="Riley R."/>
            <person name="Tritt A."/>
            <person name="Adam C."/>
            <person name="Daum C."/>
            <person name="Floudas D."/>
            <person name="Sun H."/>
            <person name="Yadav J.S."/>
            <person name="Pangilinan J."/>
            <person name="Larsson K.H."/>
            <person name="Matsuura K."/>
            <person name="Barry K."/>
            <person name="Labutti K."/>
            <person name="Kuo R."/>
            <person name="Ohm R.A."/>
            <person name="Bhattacharya S.S."/>
            <person name="Shirouzu T."/>
            <person name="Yoshinaga Y."/>
            <person name="Martin F.M."/>
            <person name="Grigoriev I.V."/>
            <person name="Hibbett D.S."/>
        </authorList>
    </citation>
    <scope>NUCLEOTIDE SEQUENCE [LARGE SCALE GENOMIC DNA]</scope>
    <source>
        <strain evidence="7 8">HHB12733</strain>
    </source>
</reference>
<keyword evidence="8" id="KW-1185">Reference proteome</keyword>
<dbReference type="GO" id="GO:0000139">
    <property type="term" value="C:Golgi membrane"/>
    <property type="evidence" value="ECO:0007669"/>
    <property type="project" value="InterPro"/>
</dbReference>
<feature type="transmembrane region" description="Helical" evidence="6">
    <location>
        <begin position="348"/>
        <end position="367"/>
    </location>
</feature>
<keyword evidence="2 6" id="KW-0812">Transmembrane</keyword>
<dbReference type="OrthoDB" id="408493at2759"/>
<keyword evidence="3 6" id="KW-1133">Transmembrane helix</keyword>
<evidence type="ECO:0000256" key="1">
    <source>
        <dbReference type="ARBA" id="ARBA00004141"/>
    </source>
</evidence>
<evidence type="ECO:0000256" key="5">
    <source>
        <dbReference type="SAM" id="MobiDB-lite"/>
    </source>
</evidence>
<feature type="transmembrane region" description="Helical" evidence="6">
    <location>
        <begin position="174"/>
        <end position="196"/>
    </location>
</feature>
<dbReference type="FunCoup" id="A0A165FFX8">
    <property type="interactions" value="97"/>
</dbReference>
<evidence type="ECO:0000256" key="3">
    <source>
        <dbReference type="ARBA" id="ARBA00022989"/>
    </source>
</evidence>
<comment type="subcellular location">
    <subcellularLocation>
        <location evidence="1">Membrane</location>
        <topology evidence="1">Multi-pass membrane protein</topology>
    </subcellularLocation>
</comment>
<gene>
    <name evidence="7" type="ORF">CALCODRAFT_483817</name>
</gene>
<evidence type="ECO:0000313" key="8">
    <source>
        <dbReference type="Proteomes" id="UP000076842"/>
    </source>
</evidence>
<feature type="transmembrane region" description="Helical" evidence="6">
    <location>
        <begin position="50"/>
        <end position="72"/>
    </location>
</feature>
<feature type="transmembrane region" description="Helical" evidence="6">
    <location>
        <begin position="313"/>
        <end position="336"/>
    </location>
</feature>
<keyword evidence="4 6" id="KW-0472">Membrane</keyword>
<dbReference type="GO" id="GO:0015165">
    <property type="term" value="F:pyrimidine nucleotide-sugar transmembrane transporter activity"/>
    <property type="evidence" value="ECO:0007669"/>
    <property type="project" value="InterPro"/>
</dbReference>
<evidence type="ECO:0000313" key="7">
    <source>
        <dbReference type="EMBL" id="KZT56690.1"/>
    </source>
</evidence>
<feature type="region of interest" description="Disordered" evidence="5">
    <location>
        <begin position="443"/>
        <end position="464"/>
    </location>
</feature>
<feature type="transmembrane region" description="Helical" evidence="6">
    <location>
        <begin position="267"/>
        <end position="293"/>
    </location>
</feature>
<dbReference type="Pfam" id="PF04142">
    <property type="entry name" value="Nuc_sug_transp"/>
    <property type="match status" value="1"/>
</dbReference>
<evidence type="ECO:0008006" key="9">
    <source>
        <dbReference type="Google" id="ProtNLM"/>
    </source>
</evidence>
<feature type="transmembrane region" description="Helical" evidence="6">
    <location>
        <begin position="147"/>
        <end position="167"/>
    </location>
</feature>
<evidence type="ECO:0000256" key="4">
    <source>
        <dbReference type="ARBA" id="ARBA00023136"/>
    </source>
</evidence>
<dbReference type="InParanoid" id="A0A165FFX8"/>
<evidence type="ECO:0000256" key="2">
    <source>
        <dbReference type="ARBA" id="ARBA00022692"/>
    </source>
</evidence>
<feature type="transmembrane region" description="Helical" evidence="6">
    <location>
        <begin position="120"/>
        <end position="141"/>
    </location>
</feature>
<proteinExistence type="predicted"/>
<dbReference type="AlphaFoldDB" id="A0A165FFX8"/>